<feature type="compositionally biased region" description="Basic and acidic residues" evidence="9">
    <location>
        <begin position="179"/>
        <end position="188"/>
    </location>
</feature>
<evidence type="ECO:0000256" key="3">
    <source>
        <dbReference type="ARBA" id="ARBA00007895"/>
    </source>
</evidence>
<dbReference type="Gene3D" id="1.25.40.270">
    <property type="entry name" value="Vacuolar protein sorting-associated protein vta1"/>
    <property type="match status" value="1"/>
</dbReference>
<evidence type="ECO:0000256" key="1">
    <source>
        <dbReference type="ARBA" id="ARBA00004481"/>
    </source>
</evidence>
<sequence length="413" mass="44138">MASTIPAALKSADIGRFAVRAAQLERVKPVVAYWCECCNFWIVNQIIERGLHTSDDEVKLYTTELVDKLEKFKNENPDNDTVTDAVAANAYVEQFGLEIFGRAEATTRANKVTKQTADTFQAAATFLELCQIWNPLEPETAAKIKFAKYHAVRIAKAIRAGEDPNESNPVMKEEEETGRDDLDVKNDDPEVQAIVGSLPTQSRQPSVEDVPEGFTHPSGPSPSLPQPPTGFTEAPTPSHDVARSPAQDMDVDTEQGAPLNLPSAPATLTSSTTSVPNLPDTPTRVGTHQSSGASDAFQSFPPPSKMSPPSSPAASGDPSSFYGQPSATPHQPAQSPPAATPVVPRPAPQPVHAPTHITSTAPSSSYANSQAVDDNSIALAQKHARWAVSALTFDDVNTAIKELRNSLKCLGAE</sequence>
<keyword evidence="6" id="KW-0967">Endosome</keyword>
<dbReference type="GO" id="GO:0005771">
    <property type="term" value="C:multivesicular body"/>
    <property type="evidence" value="ECO:0007669"/>
    <property type="project" value="TreeGrafter"/>
</dbReference>
<dbReference type="PANTHER" id="PTHR46009:SF1">
    <property type="entry name" value="VACUOLAR PROTEIN SORTING-ASSOCIATED PROTEIN VTA1 HOMOLOG"/>
    <property type="match status" value="1"/>
</dbReference>
<feature type="compositionally biased region" description="Pro residues" evidence="9">
    <location>
        <begin position="219"/>
        <end position="228"/>
    </location>
</feature>
<dbReference type="Pfam" id="PF18097">
    <property type="entry name" value="Vta1_C"/>
    <property type="match status" value="1"/>
</dbReference>
<dbReference type="InterPro" id="IPR041212">
    <property type="entry name" value="Vta1_C"/>
</dbReference>
<accession>A0A1F8A2K9</accession>
<dbReference type="PANTHER" id="PTHR46009">
    <property type="entry name" value="VACUOLAR PROTEIN SORTING-ASSOCIATED PROTEIN VTA1 HOMOLOG"/>
    <property type="match status" value="1"/>
</dbReference>
<comment type="subcellular location">
    <subcellularLocation>
        <location evidence="2">Cytoplasm</location>
    </subcellularLocation>
    <subcellularLocation>
        <location evidence="1">Endosome membrane</location>
        <topology evidence="1">Peripheral membrane protein</topology>
    </subcellularLocation>
</comment>
<dbReference type="GO" id="GO:0032511">
    <property type="term" value="P:late endosome to vacuole transport via multivesicular body sorting pathway"/>
    <property type="evidence" value="ECO:0007669"/>
    <property type="project" value="InterPro"/>
</dbReference>
<dbReference type="GO" id="GO:0015031">
    <property type="term" value="P:protein transport"/>
    <property type="evidence" value="ECO:0007669"/>
    <property type="project" value="UniProtKB-KW"/>
</dbReference>
<evidence type="ECO:0008006" key="14">
    <source>
        <dbReference type="Google" id="ProtNLM"/>
    </source>
</evidence>
<protein>
    <recommendedName>
        <fullName evidence="14">Vta1 like-domain-containing protein</fullName>
    </recommendedName>
</protein>
<evidence type="ECO:0000313" key="13">
    <source>
        <dbReference type="Proteomes" id="UP000179179"/>
    </source>
</evidence>
<dbReference type="EMBL" id="LYCR01000041">
    <property type="protein sequence ID" value="OGM45548.1"/>
    <property type="molecule type" value="Genomic_DNA"/>
</dbReference>
<keyword evidence="5" id="KW-0963">Cytoplasm</keyword>
<evidence type="ECO:0000256" key="4">
    <source>
        <dbReference type="ARBA" id="ARBA00022448"/>
    </source>
</evidence>
<proteinExistence type="inferred from homology"/>
<feature type="compositionally biased region" description="Low complexity" evidence="9">
    <location>
        <begin position="261"/>
        <end position="274"/>
    </location>
</feature>
<dbReference type="Proteomes" id="UP000179179">
    <property type="component" value="Unassembled WGS sequence"/>
</dbReference>
<feature type="domain" description="Vta1/callose synthase N-terminal" evidence="10">
    <location>
        <begin position="14"/>
        <end position="159"/>
    </location>
</feature>
<keyword evidence="8" id="KW-0472">Membrane</keyword>
<keyword evidence="13" id="KW-1185">Reference proteome</keyword>
<reference evidence="12 13" key="1">
    <citation type="journal article" date="2016" name="Genome Biol. Evol.">
        <title>Draft genome sequence of an aflatoxigenic Aspergillus species, A. bombycis.</title>
        <authorList>
            <person name="Moore G.G."/>
            <person name="Mack B.M."/>
            <person name="Beltz S.B."/>
            <person name="Gilbert M.K."/>
        </authorList>
    </citation>
    <scope>NUCLEOTIDE SEQUENCE [LARGE SCALE GENOMIC DNA]</scope>
    <source>
        <strain evidence="13">NRRL 26010</strain>
    </source>
</reference>
<feature type="region of interest" description="Disordered" evidence="9">
    <location>
        <begin position="160"/>
        <end position="368"/>
    </location>
</feature>
<evidence type="ECO:0000256" key="9">
    <source>
        <dbReference type="SAM" id="MobiDB-lite"/>
    </source>
</evidence>
<organism evidence="12 13">
    <name type="scientific">Aspergillus bombycis</name>
    <dbReference type="NCBI Taxonomy" id="109264"/>
    <lineage>
        <taxon>Eukaryota</taxon>
        <taxon>Fungi</taxon>
        <taxon>Dikarya</taxon>
        <taxon>Ascomycota</taxon>
        <taxon>Pezizomycotina</taxon>
        <taxon>Eurotiomycetes</taxon>
        <taxon>Eurotiomycetidae</taxon>
        <taxon>Eurotiales</taxon>
        <taxon>Aspergillaceae</taxon>
        <taxon>Aspergillus</taxon>
    </lineage>
</organism>
<feature type="compositionally biased region" description="Pro residues" evidence="9">
    <location>
        <begin position="334"/>
        <end position="351"/>
    </location>
</feature>
<evidence type="ECO:0000256" key="5">
    <source>
        <dbReference type="ARBA" id="ARBA00022490"/>
    </source>
</evidence>
<feature type="domain" description="Vta1 C-terminal" evidence="11">
    <location>
        <begin position="376"/>
        <end position="410"/>
    </location>
</feature>
<feature type="compositionally biased region" description="Polar residues" evidence="9">
    <location>
        <begin position="321"/>
        <end position="333"/>
    </location>
</feature>
<dbReference type="GO" id="GO:0010008">
    <property type="term" value="C:endosome membrane"/>
    <property type="evidence" value="ECO:0007669"/>
    <property type="project" value="UniProtKB-SubCell"/>
</dbReference>
<dbReference type="RefSeq" id="XP_022389265.1">
    <property type="nucleotide sequence ID" value="XM_022533653.1"/>
</dbReference>
<evidence type="ECO:0000256" key="2">
    <source>
        <dbReference type="ARBA" id="ARBA00004496"/>
    </source>
</evidence>
<evidence type="ECO:0000256" key="8">
    <source>
        <dbReference type="ARBA" id="ARBA00023136"/>
    </source>
</evidence>
<dbReference type="STRING" id="109264.A0A1F8A2K9"/>
<comment type="similarity">
    <text evidence="3">Belongs to the VTA1 family.</text>
</comment>
<dbReference type="Gene3D" id="1.20.5.420">
    <property type="entry name" value="Immunoglobulin FC, subunit C"/>
    <property type="match status" value="1"/>
</dbReference>
<evidence type="ECO:0000256" key="6">
    <source>
        <dbReference type="ARBA" id="ARBA00022753"/>
    </source>
</evidence>
<dbReference type="AlphaFoldDB" id="A0A1F8A2K9"/>
<evidence type="ECO:0000259" key="11">
    <source>
        <dbReference type="Pfam" id="PF18097"/>
    </source>
</evidence>
<evidence type="ECO:0000256" key="7">
    <source>
        <dbReference type="ARBA" id="ARBA00022927"/>
    </source>
</evidence>
<dbReference type="InterPro" id="IPR039431">
    <property type="entry name" value="Vta1/CALS_N"/>
</dbReference>
<dbReference type="Pfam" id="PF04652">
    <property type="entry name" value="Vta1"/>
    <property type="match status" value="1"/>
</dbReference>
<feature type="compositionally biased region" description="Polar residues" evidence="9">
    <location>
        <begin position="356"/>
        <end position="368"/>
    </location>
</feature>
<keyword evidence="7" id="KW-0653">Protein transport</keyword>
<gene>
    <name evidence="12" type="ORF">ABOM_006524</name>
</gene>
<comment type="caution">
    <text evidence="12">The sequence shown here is derived from an EMBL/GenBank/DDBJ whole genome shotgun (WGS) entry which is preliminary data.</text>
</comment>
<feature type="compositionally biased region" description="Polar residues" evidence="9">
    <location>
        <begin position="284"/>
        <end position="297"/>
    </location>
</feature>
<feature type="compositionally biased region" description="Pro residues" evidence="9">
    <location>
        <begin position="300"/>
        <end position="311"/>
    </location>
</feature>
<evidence type="ECO:0000313" key="12">
    <source>
        <dbReference type="EMBL" id="OGM45548.1"/>
    </source>
</evidence>
<name>A0A1F8A2K9_9EURO</name>
<evidence type="ECO:0000259" key="10">
    <source>
        <dbReference type="Pfam" id="PF04652"/>
    </source>
</evidence>
<dbReference type="GeneID" id="34449914"/>
<dbReference type="InterPro" id="IPR023175">
    <property type="entry name" value="Vta1/CALS_N_sf"/>
</dbReference>
<dbReference type="InterPro" id="IPR044538">
    <property type="entry name" value="Vta1-like"/>
</dbReference>
<keyword evidence="4" id="KW-0813">Transport</keyword>
<dbReference type="OrthoDB" id="391137at2759"/>